<dbReference type="PROSITE" id="PS51039">
    <property type="entry name" value="ZF_AN1"/>
    <property type="match status" value="1"/>
</dbReference>
<dbReference type="EMBL" id="JAPZBO010000001">
    <property type="protein sequence ID" value="KAJ5331528.1"/>
    <property type="molecule type" value="Genomic_DNA"/>
</dbReference>
<reference evidence="6" key="1">
    <citation type="submission" date="2022-12" db="EMBL/GenBank/DDBJ databases">
        <authorList>
            <person name="Petersen C."/>
        </authorList>
    </citation>
    <scope>NUCLEOTIDE SEQUENCE</scope>
    <source>
        <strain evidence="6">IBT 21472</strain>
    </source>
</reference>
<dbReference type="InterPro" id="IPR000058">
    <property type="entry name" value="Znf_AN1"/>
</dbReference>
<reference evidence="6" key="2">
    <citation type="journal article" date="2023" name="IMA Fungus">
        <title>Comparative genomic study of the Penicillium genus elucidates a diverse pangenome and 15 lateral gene transfer events.</title>
        <authorList>
            <person name="Petersen C."/>
            <person name="Sorensen T."/>
            <person name="Nielsen M.R."/>
            <person name="Sondergaard T.E."/>
            <person name="Sorensen J.L."/>
            <person name="Fitzpatrick D.A."/>
            <person name="Frisvad J.C."/>
            <person name="Nielsen K.L."/>
        </authorList>
    </citation>
    <scope>NUCLEOTIDE SEQUENCE</scope>
    <source>
        <strain evidence="6">IBT 21472</strain>
    </source>
</reference>
<dbReference type="SUPFAM" id="SSF118310">
    <property type="entry name" value="AN1-like Zinc finger"/>
    <property type="match status" value="1"/>
</dbReference>
<keyword evidence="1" id="KW-0479">Metal-binding</keyword>
<sequence length="176" mass="19268">MEACRQRVECPAPRCQAIVLSPIFHLSSPHLPELLLLCPYLADLIDLATISICTFRRPVLGAYSSTQPIATATVTPVIQHLSTPILFTAASPSQPPHPTPSTYSMAPRKPRCNFKECKEAAQRIVGDCSFCAGHFCSKHRMLEAHSCSGLEDCKKESHARNADKLNSERTVVVKGV</sequence>
<evidence type="ECO:0000313" key="6">
    <source>
        <dbReference type="EMBL" id="KAJ5331528.1"/>
    </source>
</evidence>
<dbReference type="Pfam" id="PF01428">
    <property type="entry name" value="zf-AN1"/>
    <property type="match status" value="1"/>
</dbReference>
<dbReference type="AlphaFoldDB" id="A0A9W9QFW2"/>
<accession>A0A9W9QFW2</accession>
<keyword evidence="2 4" id="KW-0863">Zinc-finger</keyword>
<evidence type="ECO:0000313" key="7">
    <source>
        <dbReference type="Proteomes" id="UP001147746"/>
    </source>
</evidence>
<dbReference type="Proteomes" id="UP001147746">
    <property type="component" value="Unassembled WGS sequence"/>
</dbReference>
<dbReference type="Gene3D" id="4.10.1110.10">
    <property type="entry name" value="AN1-like Zinc finger"/>
    <property type="match status" value="1"/>
</dbReference>
<evidence type="ECO:0000256" key="3">
    <source>
        <dbReference type="ARBA" id="ARBA00022833"/>
    </source>
</evidence>
<evidence type="ECO:0000256" key="2">
    <source>
        <dbReference type="ARBA" id="ARBA00022771"/>
    </source>
</evidence>
<dbReference type="GO" id="GO:0008270">
    <property type="term" value="F:zinc ion binding"/>
    <property type="evidence" value="ECO:0007669"/>
    <property type="project" value="UniProtKB-KW"/>
</dbReference>
<evidence type="ECO:0000259" key="5">
    <source>
        <dbReference type="PROSITE" id="PS51039"/>
    </source>
</evidence>
<protein>
    <recommendedName>
        <fullName evidence="5">AN1-type domain-containing protein</fullName>
    </recommendedName>
</protein>
<evidence type="ECO:0000256" key="4">
    <source>
        <dbReference type="PROSITE-ProRule" id="PRU00449"/>
    </source>
</evidence>
<comment type="caution">
    <text evidence="6">The sequence shown here is derived from an EMBL/GenBank/DDBJ whole genome shotgun (WGS) entry which is preliminary data.</text>
</comment>
<dbReference type="SMART" id="SM00154">
    <property type="entry name" value="ZnF_AN1"/>
    <property type="match status" value="1"/>
</dbReference>
<dbReference type="InterPro" id="IPR035896">
    <property type="entry name" value="AN1-like_Znf"/>
</dbReference>
<keyword evidence="7" id="KW-1185">Reference proteome</keyword>
<proteinExistence type="predicted"/>
<organism evidence="6 7">
    <name type="scientific">Penicillium atrosanguineum</name>
    <dbReference type="NCBI Taxonomy" id="1132637"/>
    <lineage>
        <taxon>Eukaryota</taxon>
        <taxon>Fungi</taxon>
        <taxon>Dikarya</taxon>
        <taxon>Ascomycota</taxon>
        <taxon>Pezizomycotina</taxon>
        <taxon>Eurotiomycetes</taxon>
        <taxon>Eurotiomycetidae</taxon>
        <taxon>Eurotiales</taxon>
        <taxon>Aspergillaceae</taxon>
        <taxon>Penicillium</taxon>
    </lineage>
</organism>
<evidence type="ECO:0000256" key="1">
    <source>
        <dbReference type="ARBA" id="ARBA00022723"/>
    </source>
</evidence>
<keyword evidence="3" id="KW-0862">Zinc</keyword>
<feature type="domain" description="AN1-type" evidence="5">
    <location>
        <begin position="106"/>
        <end position="155"/>
    </location>
</feature>
<gene>
    <name evidence="6" type="ORF">N7476_001311</name>
</gene>
<name>A0A9W9QFW2_9EURO</name>